<organism evidence="1">
    <name type="scientific">marine metagenome</name>
    <dbReference type="NCBI Taxonomy" id="408172"/>
    <lineage>
        <taxon>unclassified sequences</taxon>
        <taxon>metagenomes</taxon>
        <taxon>ecological metagenomes</taxon>
    </lineage>
</organism>
<gene>
    <name evidence="1" type="ORF">METZ01_LOCUS138076</name>
</gene>
<evidence type="ECO:0000313" key="1">
    <source>
        <dbReference type="EMBL" id="SVA85222.1"/>
    </source>
</evidence>
<sequence length="46" mass="5345">MMHGMGENGIDISEKIFIRDIALLIEFTKGCIYRSLELKHPTQTFF</sequence>
<reference evidence="1" key="1">
    <citation type="submission" date="2018-05" db="EMBL/GenBank/DDBJ databases">
        <authorList>
            <person name="Lanie J.A."/>
            <person name="Ng W.-L."/>
            <person name="Kazmierczak K.M."/>
            <person name="Andrzejewski T.M."/>
            <person name="Davidsen T.M."/>
            <person name="Wayne K.J."/>
            <person name="Tettelin H."/>
            <person name="Glass J.I."/>
            <person name="Rusch D."/>
            <person name="Podicherti R."/>
            <person name="Tsui H.-C.T."/>
            <person name="Winkler M.E."/>
        </authorList>
    </citation>
    <scope>NUCLEOTIDE SEQUENCE</scope>
</reference>
<dbReference type="EMBL" id="UINC01020255">
    <property type="protein sequence ID" value="SVA85222.1"/>
    <property type="molecule type" value="Genomic_DNA"/>
</dbReference>
<accession>A0A381Z8N5</accession>
<proteinExistence type="predicted"/>
<name>A0A381Z8N5_9ZZZZ</name>
<dbReference type="AlphaFoldDB" id="A0A381Z8N5"/>
<protein>
    <submittedName>
        <fullName evidence="1">Uncharacterized protein</fullName>
    </submittedName>
</protein>
<feature type="non-terminal residue" evidence="1">
    <location>
        <position position="46"/>
    </location>
</feature>